<accession>A0A444L772</accession>
<keyword evidence="5 13" id="KW-0812">Transmembrane</keyword>
<feature type="transmembrane region" description="Helical" evidence="13">
    <location>
        <begin position="424"/>
        <end position="445"/>
    </location>
</feature>
<feature type="transmembrane region" description="Helical" evidence="13">
    <location>
        <begin position="259"/>
        <end position="276"/>
    </location>
</feature>
<proteinExistence type="inferred from homology"/>
<dbReference type="Gene3D" id="1.20.1730.10">
    <property type="entry name" value="Sodium/glucose cotransporter"/>
    <property type="match status" value="1"/>
</dbReference>
<dbReference type="InterPro" id="IPR038377">
    <property type="entry name" value="Na/Glc_symporter_sf"/>
</dbReference>
<evidence type="ECO:0000256" key="2">
    <source>
        <dbReference type="ARBA" id="ARBA00006434"/>
    </source>
</evidence>
<gene>
    <name evidence="14" type="ORF">Metus_1406</name>
</gene>
<keyword evidence="3" id="KW-0813">Transport</keyword>
<dbReference type="Pfam" id="PF00474">
    <property type="entry name" value="SSF"/>
    <property type="match status" value="1"/>
</dbReference>
<feature type="transmembrane region" description="Helical" evidence="13">
    <location>
        <begin position="484"/>
        <end position="504"/>
    </location>
</feature>
<dbReference type="PANTHER" id="PTHR48086:SF3">
    <property type="entry name" value="SODIUM_PROLINE SYMPORTER"/>
    <property type="match status" value="1"/>
</dbReference>
<evidence type="ECO:0000256" key="5">
    <source>
        <dbReference type="ARBA" id="ARBA00022692"/>
    </source>
</evidence>
<comment type="similarity">
    <text evidence="2 12">Belongs to the sodium:solute symporter (SSF) (TC 2.A.21) family.</text>
</comment>
<feature type="transmembrane region" description="Helical" evidence="13">
    <location>
        <begin position="452"/>
        <end position="472"/>
    </location>
</feature>
<dbReference type="GO" id="GO:0006814">
    <property type="term" value="P:sodium ion transport"/>
    <property type="evidence" value="ECO:0007669"/>
    <property type="project" value="UniProtKB-KW"/>
</dbReference>
<dbReference type="PANTHER" id="PTHR48086">
    <property type="entry name" value="SODIUM/PROLINE SYMPORTER-RELATED"/>
    <property type="match status" value="1"/>
</dbReference>
<evidence type="ECO:0000256" key="3">
    <source>
        <dbReference type="ARBA" id="ARBA00022448"/>
    </source>
</evidence>
<evidence type="ECO:0000256" key="13">
    <source>
        <dbReference type="SAM" id="Phobius"/>
    </source>
</evidence>
<dbReference type="InterPro" id="IPR050277">
    <property type="entry name" value="Sodium:Solute_Symporter"/>
</dbReference>
<evidence type="ECO:0000256" key="4">
    <source>
        <dbReference type="ARBA" id="ARBA00022475"/>
    </source>
</evidence>
<feature type="transmembrane region" description="Helical" evidence="13">
    <location>
        <begin position="296"/>
        <end position="318"/>
    </location>
</feature>
<organism evidence="14 15">
    <name type="scientific">Methanosuratincola subterraneus</name>
    <dbReference type="NCBI Taxonomy" id="2593994"/>
    <lineage>
        <taxon>Archaea</taxon>
        <taxon>Thermoproteota</taxon>
        <taxon>Methanosuratincolia</taxon>
        <taxon>Candidatus Methanomethylicales</taxon>
        <taxon>Candidatus Methanomethylicaceae</taxon>
        <taxon>Candidatus Methanosuratincola (ex Vanwonterghem et al. 2016)</taxon>
    </lineage>
</organism>
<evidence type="ECO:0008006" key="16">
    <source>
        <dbReference type="Google" id="ProtNLM"/>
    </source>
</evidence>
<sequence>MSGSIPIPTPTPESAIAVSAAVGLMLAVSAGIGVYFYRRCKSFDDWAVGHGDVGPLVTGLALTATWLSGWAIFGNAGLGYTYGWSGSWLIGAMNLMGLSLCVVLGYRMRRYAALGARTVPEVAKLRFDSRLVQGLAGLAMIILLIVYSVGQYKAMASVWKLTTGTDWLASLLITAILCAAYIMIGGYAGTQFSLALQGGIFMVIGWAFGIASIFWAGGPAKVAEAISAANFVKPGGTETSVSIGGYTAPIAPSFPGYDWLGVTAAMVMFLLMATGFPQNIARFLGTRKVTKKEYGVIMLVVALNCVTPLMVGAMGYAARAVWGADLMQSGPIYGDAAASLVSMAIGGSAGAAVFSMAVFAAAVSTLAGMVMIMATNVSRDLIQNGSPKVSPRVQLMLSRLLVIPFVLIPLWWTYTSPPPVLSEFMSGSAVAQAGIFFFVIGVSMYWRRATKWGAIATIAYGMAVALLHPNVYGKLLPPFNHWGVWALTLMLGCAVVYVAVSLVTKPVPEERLSRLFPKKV</sequence>
<name>A0A444L772_METS7</name>
<evidence type="ECO:0000256" key="9">
    <source>
        <dbReference type="ARBA" id="ARBA00023065"/>
    </source>
</evidence>
<dbReference type="AlphaFoldDB" id="A0A444L772"/>
<dbReference type="EMBL" id="RXGA01000003">
    <property type="protein sequence ID" value="RWX73432.1"/>
    <property type="molecule type" value="Genomic_DNA"/>
</dbReference>
<feature type="transmembrane region" description="Helical" evidence="13">
    <location>
        <begin position="127"/>
        <end position="147"/>
    </location>
</feature>
<evidence type="ECO:0000256" key="12">
    <source>
        <dbReference type="RuleBase" id="RU362091"/>
    </source>
</evidence>
<dbReference type="GO" id="GO:0015293">
    <property type="term" value="F:symporter activity"/>
    <property type="evidence" value="ECO:0007669"/>
    <property type="project" value="UniProtKB-KW"/>
</dbReference>
<feature type="transmembrane region" description="Helical" evidence="13">
    <location>
        <begin position="85"/>
        <end position="106"/>
    </location>
</feature>
<evidence type="ECO:0000256" key="10">
    <source>
        <dbReference type="ARBA" id="ARBA00023136"/>
    </source>
</evidence>
<feature type="transmembrane region" description="Helical" evidence="13">
    <location>
        <begin position="15"/>
        <end position="37"/>
    </location>
</feature>
<reference evidence="14 15" key="1">
    <citation type="submission" date="2018-12" db="EMBL/GenBank/DDBJ databases">
        <title>The complete genome of the methanogenic archaea of the candidate phylum Verstraetearchaeota, obtained from the metagenome of underground thermal water.</title>
        <authorList>
            <person name="Kadnikov V.V."/>
            <person name="Mardanov A.V."/>
            <person name="Beletsky A.V."/>
            <person name="Karnachuk O.V."/>
            <person name="Ravin N.V."/>
        </authorList>
    </citation>
    <scope>NUCLEOTIDE SEQUENCE [LARGE SCALE GENOMIC DNA]</scope>
    <source>
        <strain evidence="14">Ch88</strain>
    </source>
</reference>
<keyword evidence="11" id="KW-0739">Sodium transport</keyword>
<comment type="subcellular location">
    <subcellularLocation>
        <location evidence="1">Cell membrane</location>
        <topology evidence="1">Multi-pass membrane protein</topology>
    </subcellularLocation>
</comment>
<keyword evidence="6" id="KW-0769">Symport</keyword>
<evidence type="ECO:0000256" key="7">
    <source>
        <dbReference type="ARBA" id="ARBA00022989"/>
    </source>
</evidence>
<evidence type="ECO:0000256" key="6">
    <source>
        <dbReference type="ARBA" id="ARBA00022847"/>
    </source>
</evidence>
<keyword evidence="4" id="KW-1003">Cell membrane</keyword>
<keyword evidence="8" id="KW-0915">Sodium</keyword>
<dbReference type="PROSITE" id="PS50283">
    <property type="entry name" value="NA_SOLUT_SYMP_3"/>
    <property type="match status" value="1"/>
</dbReference>
<evidence type="ECO:0000256" key="1">
    <source>
        <dbReference type="ARBA" id="ARBA00004651"/>
    </source>
</evidence>
<keyword evidence="10 13" id="KW-0472">Membrane</keyword>
<feature type="transmembrane region" description="Helical" evidence="13">
    <location>
        <begin position="167"/>
        <end position="187"/>
    </location>
</feature>
<feature type="transmembrane region" description="Helical" evidence="13">
    <location>
        <begin position="53"/>
        <end position="73"/>
    </location>
</feature>
<keyword evidence="7 13" id="KW-1133">Transmembrane helix</keyword>
<feature type="transmembrane region" description="Helical" evidence="13">
    <location>
        <begin position="349"/>
        <end position="372"/>
    </location>
</feature>
<feature type="transmembrane region" description="Helical" evidence="13">
    <location>
        <begin position="393"/>
        <end position="412"/>
    </location>
</feature>
<protein>
    <recommendedName>
        <fullName evidence="16">Sodium:solute symporter family protein</fullName>
    </recommendedName>
</protein>
<evidence type="ECO:0000256" key="11">
    <source>
        <dbReference type="ARBA" id="ARBA00023201"/>
    </source>
</evidence>
<keyword evidence="9" id="KW-0406">Ion transport</keyword>
<dbReference type="CDD" id="cd10322">
    <property type="entry name" value="SLC5sbd"/>
    <property type="match status" value="1"/>
</dbReference>
<dbReference type="GO" id="GO:0005886">
    <property type="term" value="C:plasma membrane"/>
    <property type="evidence" value="ECO:0007669"/>
    <property type="project" value="UniProtKB-SubCell"/>
</dbReference>
<dbReference type="InterPro" id="IPR001734">
    <property type="entry name" value="Na/solute_symporter"/>
</dbReference>
<evidence type="ECO:0000313" key="14">
    <source>
        <dbReference type="EMBL" id="RWX73432.1"/>
    </source>
</evidence>
<comment type="caution">
    <text evidence="14">The sequence shown here is derived from an EMBL/GenBank/DDBJ whole genome shotgun (WGS) entry which is preliminary data.</text>
</comment>
<evidence type="ECO:0000313" key="15">
    <source>
        <dbReference type="Proteomes" id="UP000288215"/>
    </source>
</evidence>
<dbReference type="Proteomes" id="UP000288215">
    <property type="component" value="Unassembled WGS sequence"/>
</dbReference>
<evidence type="ECO:0000256" key="8">
    <source>
        <dbReference type="ARBA" id="ARBA00023053"/>
    </source>
</evidence>
<feature type="transmembrane region" description="Helical" evidence="13">
    <location>
        <begin position="194"/>
        <end position="215"/>
    </location>
</feature>